<reference evidence="1 2" key="1">
    <citation type="journal article" date="2018" name="Proc. Natl. Acad. Sci. U.S.A.">
        <title>Draft genome sequence of Camellia sinensis var. sinensis provides insights into the evolution of the tea genome and tea quality.</title>
        <authorList>
            <person name="Wei C."/>
            <person name="Yang H."/>
            <person name="Wang S."/>
            <person name="Zhao J."/>
            <person name="Liu C."/>
            <person name="Gao L."/>
            <person name="Xia E."/>
            <person name="Lu Y."/>
            <person name="Tai Y."/>
            <person name="She G."/>
            <person name="Sun J."/>
            <person name="Cao H."/>
            <person name="Tong W."/>
            <person name="Gao Q."/>
            <person name="Li Y."/>
            <person name="Deng W."/>
            <person name="Jiang X."/>
            <person name="Wang W."/>
            <person name="Chen Q."/>
            <person name="Zhang S."/>
            <person name="Li H."/>
            <person name="Wu J."/>
            <person name="Wang P."/>
            <person name="Li P."/>
            <person name="Shi C."/>
            <person name="Zheng F."/>
            <person name="Jian J."/>
            <person name="Huang B."/>
            <person name="Shan D."/>
            <person name="Shi M."/>
            <person name="Fang C."/>
            <person name="Yue Y."/>
            <person name="Li F."/>
            <person name="Li D."/>
            <person name="Wei S."/>
            <person name="Han B."/>
            <person name="Jiang C."/>
            <person name="Yin Y."/>
            <person name="Xia T."/>
            <person name="Zhang Z."/>
            <person name="Bennetzen J.L."/>
            <person name="Zhao S."/>
            <person name="Wan X."/>
        </authorList>
    </citation>
    <scope>NUCLEOTIDE SEQUENCE [LARGE SCALE GENOMIC DNA]</scope>
    <source>
        <strain evidence="2">cv. Shuchazao</strain>
        <tissue evidence="1">Leaf</tissue>
    </source>
</reference>
<dbReference type="Proteomes" id="UP000306102">
    <property type="component" value="Unassembled WGS sequence"/>
</dbReference>
<evidence type="ECO:0000313" key="2">
    <source>
        <dbReference type="Proteomes" id="UP000306102"/>
    </source>
</evidence>
<keyword evidence="2" id="KW-1185">Reference proteome</keyword>
<dbReference type="CDD" id="cd23699">
    <property type="entry name" value="At5g63150_CTD"/>
    <property type="match status" value="1"/>
</dbReference>
<dbReference type="PANTHER" id="PTHR13138">
    <property type="entry name" value="PROTEIN LIN1"/>
    <property type="match status" value="1"/>
</dbReference>
<accession>A0A4S4EGT0</accession>
<dbReference type="GO" id="GO:0005682">
    <property type="term" value="C:U5 snRNP"/>
    <property type="evidence" value="ECO:0007669"/>
    <property type="project" value="InterPro"/>
</dbReference>
<dbReference type="PANTHER" id="PTHR13138:SF3">
    <property type="entry name" value="CD2 ANTIGEN CYTOPLASMIC TAIL-BINDING PROTEIN 2"/>
    <property type="match status" value="1"/>
</dbReference>
<sequence>MLIRPLPLSVFSLSILYKFVYELVVQFFPSLQWLLLSRNYSRSKSVKYIIPTFNKLHPPNLIPPLFTLLHLTEPKPLHPHNHNVNLDSDSDSDSVSVSVSSLSTPIFPSFPFGFSLNPISSTGFVPFVASDTPMMIWADSVKKKRKREMNKHKLAYDVEVSMKNLEDKTMSDEHEGIKEQIETSIFFMKNSNSFHVYFFFRFLVVATFTDILKQLGFKVSSSSSSIWLMRRKSDGDKCKNSHPVFGGYGLDGGSWREKGHPNQPKIEPKRQRYGTFYFSFSMTANGGNTTVLRALRRLKGTSNNKKEKMPAETKQLFDQLTEDAMKLMENGDYSIHEMRCWLPSSLFSVTRKLCFLSAFAKTNLNLEQVFFSIARHIKQMLAEIDSKAEVPYITTALMDATLGTEGRKDLFDWLSRQLSGLSNFPDTVNLNYVLFQFVMLDGCDL</sequence>
<protein>
    <submittedName>
        <fullName evidence="1">Uncharacterized protein</fullName>
    </submittedName>
</protein>
<dbReference type="EMBL" id="SDRB02004581">
    <property type="protein sequence ID" value="THG15670.1"/>
    <property type="molecule type" value="Genomic_DNA"/>
</dbReference>
<name>A0A4S4EGT0_CAMSN</name>
<dbReference type="AlphaFoldDB" id="A0A4S4EGT0"/>
<dbReference type="STRING" id="542762.A0A4S4EGT0"/>
<evidence type="ECO:0000313" key="1">
    <source>
        <dbReference type="EMBL" id="THG15670.1"/>
    </source>
</evidence>
<proteinExistence type="predicted"/>
<dbReference type="InterPro" id="IPR039905">
    <property type="entry name" value="CD2BP2/Lin1"/>
</dbReference>
<comment type="caution">
    <text evidence="1">The sequence shown here is derived from an EMBL/GenBank/DDBJ whole genome shotgun (WGS) entry which is preliminary data.</text>
</comment>
<gene>
    <name evidence="1" type="ORF">TEA_011586</name>
</gene>
<organism evidence="1 2">
    <name type="scientific">Camellia sinensis var. sinensis</name>
    <name type="common">China tea</name>
    <dbReference type="NCBI Taxonomy" id="542762"/>
    <lineage>
        <taxon>Eukaryota</taxon>
        <taxon>Viridiplantae</taxon>
        <taxon>Streptophyta</taxon>
        <taxon>Embryophyta</taxon>
        <taxon>Tracheophyta</taxon>
        <taxon>Spermatophyta</taxon>
        <taxon>Magnoliopsida</taxon>
        <taxon>eudicotyledons</taxon>
        <taxon>Gunneridae</taxon>
        <taxon>Pentapetalae</taxon>
        <taxon>asterids</taxon>
        <taxon>Ericales</taxon>
        <taxon>Theaceae</taxon>
        <taxon>Camellia</taxon>
    </lineage>
</organism>